<dbReference type="InterPro" id="IPR029044">
    <property type="entry name" value="Nucleotide-diphossugar_trans"/>
</dbReference>
<evidence type="ECO:0000313" key="13">
    <source>
        <dbReference type="Proteomes" id="UP000217141"/>
    </source>
</evidence>
<evidence type="ECO:0000256" key="9">
    <source>
        <dbReference type="SAM" id="MobiDB-lite"/>
    </source>
</evidence>
<dbReference type="Proteomes" id="UP000217141">
    <property type="component" value="Chromosome I"/>
</dbReference>
<evidence type="ECO:0000313" key="12">
    <source>
        <dbReference type="EMBL" id="ASY45768.1"/>
    </source>
</evidence>
<reference evidence="12 13" key="1">
    <citation type="submission" date="2017-08" db="EMBL/GenBank/DDBJ databases">
        <title>Whole Genome Sequence of Sphingobium hydrophobicum C1: Insights into Adaption to the Electronic-waste Contaminated Sediment.</title>
        <authorList>
            <person name="Song D."/>
            <person name="Chen X."/>
            <person name="Xu M."/>
        </authorList>
    </citation>
    <scope>NUCLEOTIDE SEQUENCE [LARGE SCALE GENOMIC DNA]</scope>
    <source>
        <strain evidence="12 13">C1</strain>
    </source>
</reference>
<dbReference type="EMBL" id="CP022745">
    <property type="protein sequence ID" value="ASY45768.1"/>
    <property type="molecule type" value="Genomic_DNA"/>
</dbReference>
<evidence type="ECO:0000256" key="7">
    <source>
        <dbReference type="ARBA" id="ARBA00023136"/>
    </source>
</evidence>
<feature type="region of interest" description="Disordered" evidence="9">
    <location>
        <begin position="303"/>
        <end position="343"/>
    </location>
</feature>
<dbReference type="PANTHER" id="PTHR48090">
    <property type="entry name" value="UNDECAPRENYL-PHOSPHATE 4-DEOXY-4-FORMAMIDO-L-ARABINOSE TRANSFERASE-RELATED"/>
    <property type="match status" value="1"/>
</dbReference>
<dbReference type="Gene3D" id="3.90.550.10">
    <property type="entry name" value="Spore Coat Polysaccharide Biosynthesis Protein SpsA, Chain A"/>
    <property type="match status" value="1"/>
</dbReference>
<sequence length="343" mass="37974">MVSFVIPVYCEEDTLPLLHQRMVSILDQVAGKAEVILVNDGSKDGSLKIMREMRAQDDRFRIVNLSRNFGHQTAVTAGIDAANGDAVIVMDADLQDPPEVALQLLGKWCEGYDIVLARRVARSGESLFKRTTAALFYRFIRRLSSVDMPLDVGDFRLIDRKVVNALARMPEQDRYLRGMISWLGFSTTEVPFQRDERVAGESKYPLRAMIRLAVNGVVGFSDVPLRLALWFGMTISVLALLFGLYILTSWFFNDHVVQGWTSTVLVLTLLGGLQLLMLGIVGLYIGRIHNEVKRRPLYFVDPEPDSPQGSLLEDHQPENRLAGGGVAGGGGAAQKRRSGPSAA</sequence>
<dbReference type="AlphaFoldDB" id="A0A249MWQ6"/>
<proteinExistence type="inferred from homology"/>
<organism evidence="12 13">
    <name type="scientific">Sphingobium xenophagum</name>
    <dbReference type="NCBI Taxonomy" id="121428"/>
    <lineage>
        <taxon>Bacteria</taxon>
        <taxon>Pseudomonadati</taxon>
        <taxon>Pseudomonadota</taxon>
        <taxon>Alphaproteobacteria</taxon>
        <taxon>Sphingomonadales</taxon>
        <taxon>Sphingomonadaceae</taxon>
        <taxon>Sphingobium</taxon>
    </lineage>
</organism>
<keyword evidence="2" id="KW-1003">Cell membrane</keyword>
<evidence type="ECO:0000256" key="5">
    <source>
        <dbReference type="ARBA" id="ARBA00022692"/>
    </source>
</evidence>
<feature type="compositionally biased region" description="Basic residues" evidence="9">
    <location>
        <begin position="334"/>
        <end position="343"/>
    </location>
</feature>
<evidence type="ECO:0000256" key="2">
    <source>
        <dbReference type="ARBA" id="ARBA00022475"/>
    </source>
</evidence>
<dbReference type="InterPro" id="IPR001173">
    <property type="entry name" value="Glyco_trans_2-like"/>
</dbReference>
<dbReference type="InterPro" id="IPR050256">
    <property type="entry name" value="Glycosyltransferase_2"/>
</dbReference>
<evidence type="ECO:0000256" key="4">
    <source>
        <dbReference type="ARBA" id="ARBA00022679"/>
    </source>
</evidence>
<gene>
    <name evidence="12" type="ORF">CJD35_11255</name>
</gene>
<dbReference type="Pfam" id="PF00535">
    <property type="entry name" value="Glycos_transf_2"/>
    <property type="match status" value="1"/>
</dbReference>
<accession>A0A249MWQ6</accession>
<feature type="domain" description="Glycosyltransferase 2-like" evidence="11">
    <location>
        <begin position="3"/>
        <end position="164"/>
    </location>
</feature>
<feature type="transmembrane region" description="Helical" evidence="10">
    <location>
        <begin position="264"/>
        <end position="285"/>
    </location>
</feature>
<keyword evidence="3" id="KW-0328">Glycosyltransferase</keyword>
<evidence type="ECO:0000259" key="11">
    <source>
        <dbReference type="Pfam" id="PF00535"/>
    </source>
</evidence>
<name>A0A249MWQ6_SPHXE</name>
<evidence type="ECO:0000256" key="8">
    <source>
        <dbReference type="ARBA" id="ARBA00038152"/>
    </source>
</evidence>
<evidence type="ECO:0000256" key="10">
    <source>
        <dbReference type="SAM" id="Phobius"/>
    </source>
</evidence>
<dbReference type="PANTHER" id="PTHR48090:SF1">
    <property type="entry name" value="PROPHAGE BACTOPRENOL GLUCOSYL TRANSFERASE HOMOLOG"/>
    <property type="match status" value="1"/>
</dbReference>
<keyword evidence="6 10" id="KW-1133">Transmembrane helix</keyword>
<dbReference type="FunFam" id="3.90.550.10:FF:000079">
    <property type="entry name" value="Probable glycosyl transferase"/>
    <property type="match status" value="1"/>
</dbReference>
<dbReference type="SUPFAM" id="SSF53448">
    <property type="entry name" value="Nucleotide-diphospho-sugar transferases"/>
    <property type="match status" value="1"/>
</dbReference>
<dbReference type="GO" id="GO:0005886">
    <property type="term" value="C:plasma membrane"/>
    <property type="evidence" value="ECO:0007669"/>
    <property type="project" value="UniProtKB-SubCell"/>
</dbReference>
<dbReference type="KEGG" id="shyd:CJD35_11255"/>
<keyword evidence="4 12" id="KW-0808">Transferase</keyword>
<keyword evidence="7 10" id="KW-0472">Membrane</keyword>
<evidence type="ECO:0000256" key="3">
    <source>
        <dbReference type="ARBA" id="ARBA00022676"/>
    </source>
</evidence>
<comment type="similarity">
    <text evidence="8">Belongs to the glycosyltransferase 2 family. GtrB subfamily.</text>
</comment>
<keyword evidence="5 10" id="KW-0812">Transmembrane</keyword>
<comment type="subcellular location">
    <subcellularLocation>
        <location evidence="1">Cell membrane</location>
        <topology evidence="1">Multi-pass membrane protein</topology>
    </subcellularLocation>
</comment>
<dbReference type="CDD" id="cd04187">
    <property type="entry name" value="DPM1_like_bac"/>
    <property type="match status" value="1"/>
</dbReference>
<dbReference type="GO" id="GO:0016757">
    <property type="term" value="F:glycosyltransferase activity"/>
    <property type="evidence" value="ECO:0007669"/>
    <property type="project" value="UniProtKB-KW"/>
</dbReference>
<evidence type="ECO:0000256" key="6">
    <source>
        <dbReference type="ARBA" id="ARBA00022989"/>
    </source>
</evidence>
<feature type="compositionally biased region" description="Gly residues" evidence="9">
    <location>
        <begin position="322"/>
        <end position="332"/>
    </location>
</feature>
<protein>
    <submittedName>
        <fullName evidence="12">Glycosyltransferase</fullName>
    </submittedName>
</protein>
<feature type="transmembrane region" description="Helical" evidence="10">
    <location>
        <begin position="227"/>
        <end position="252"/>
    </location>
</feature>
<evidence type="ECO:0000256" key="1">
    <source>
        <dbReference type="ARBA" id="ARBA00004651"/>
    </source>
</evidence>